<dbReference type="InterPro" id="IPR012347">
    <property type="entry name" value="Ferritin-like"/>
</dbReference>
<name>A0A1B1NDK7_9MICO</name>
<sequence>MALAALFTISACTTETAQDPSSSAASEEHNDADVQFATEMIPHHQQAVEMSDMALEQGGTEVRELAERIQAAQAPEIETMTEWLQAWGEDVPETDGHGSMEGMDHSQMEGMMSPEDMEDLGGAQGSQFDTMWLEMMIEHHDGAITMAQTQVADGLDPEAVALAEDIAESQEAEIEEMEALLQGSNG</sequence>
<dbReference type="InterPro" id="IPR005183">
    <property type="entry name" value="DUF305_CopM-like"/>
</dbReference>
<dbReference type="Gene3D" id="1.20.1260.10">
    <property type="match status" value="1"/>
</dbReference>
<evidence type="ECO:0000259" key="1">
    <source>
        <dbReference type="Pfam" id="PF03713"/>
    </source>
</evidence>
<feature type="domain" description="DUF305" evidence="1">
    <location>
        <begin position="33"/>
        <end position="181"/>
    </location>
</feature>
<reference evidence="2 3" key="1">
    <citation type="submission" date="2016-03" db="EMBL/GenBank/DDBJ databases">
        <title>Shallow-sea hydrothermal system.</title>
        <authorList>
            <person name="Tang K."/>
        </authorList>
    </citation>
    <scope>NUCLEOTIDE SEQUENCE [LARGE SCALE GENOMIC DNA]</scope>
    <source>
        <strain evidence="2 3">JLT9</strain>
    </source>
</reference>
<keyword evidence="3" id="KW-1185">Reference proteome</keyword>
<keyword evidence="2" id="KW-0449">Lipoprotein</keyword>
<dbReference type="AlphaFoldDB" id="A0A1B1NDK7"/>
<dbReference type="EMBL" id="CP014989">
    <property type="protein sequence ID" value="ANS79513.1"/>
    <property type="molecule type" value="Genomic_DNA"/>
</dbReference>
<dbReference type="RefSeq" id="WP_237141331.1">
    <property type="nucleotide sequence ID" value="NZ_CP014989.1"/>
</dbReference>
<proteinExistence type="predicted"/>
<dbReference type="PANTHER" id="PTHR36933">
    <property type="entry name" value="SLL0788 PROTEIN"/>
    <property type="match status" value="1"/>
</dbReference>
<dbReference type="Proteomes" id="UP000092482">
    <property type="component" value="Chromosome"/>
</dbReference>
<dbReference type="Pfam" id="PF03713">
    <property type="entry name" value="DUF305"/>
    <property type="match status" value="1"/>
</dbReference>
<dbReference type="KEGG" id="serj:SGUI_2117"/>
<gene>
    <name evidence="2" type="ORF">SGUI_2117</name>
</gene>
<accession>A0A1B1NDK7</accession>
<dbReference type="PANTHER" id="PTHR36933:SF1">
    <property type="entry name" value="SLL0788 PROTEIN"/>
    <property type="match status" value="1"/>
</dbReference>
<organism evidence="2 3">
    <name type="scientific">Serinicoccus hydrothermalis</name>
    <dbReference type="NCBI Taxonomy" id="1758689"/>
    <lineage>
        <taxon>Bacteria</taxon>
        <taxon>Bacillati</taxon>
        <taxon>Actinomycetota</taxon>
        <taxon>Actinomycetes</taxon>
        <taxon>Micrococcales</taxon>
        <taxon>Ornithinimicrobiaceae</taxon>
        <taxon>Serinicoccus</taxon>
    </lineage>
</organism>
<evidence type="ECO:0000313" key="3">
    <source>
        <dbReference type="Proteomes" id="UP000092482"/>
    </source>
</evidence>
<protein>
    <submittedName>
        <fullName evidence="2">Putative lipoprotein</fullName>
    </submittedName>
</protein>
<evidence type="ECO:0000313" key="2">
    <source>
        <dbReference type="EMBL" id="ANS79513.1"/>
    </source>
</evidence>